<dbReference type="SUPFAM" id="SSF51735">
    <property type="entry name" value="NAD(P)-binding Rossmann-fold domains"/>
    <property type="match status" value="1"/>
</dbReference>
<organism evidence="6 7">
    <name type="scientific">Tagetes erecta</name>
    <name type="common">African marigold</name>
    <dbReference type="NCBI Taxonomy" id="13708"/>
    <lineage>
        <taxon>Eukaryota</taxon>
        <taxon>Viridiplantae</taxon>
        <taxon>Streptophyta</taxon>
        <taxon>Embryophyta</taxon>
        <taxon>Tracheophyta</taxon>
        <taxon>Spermatophyta</taxon>
        <taxon>Magnoliopsida</taxon>
        <taxon>eudicotyledons</taxon>
        <taxon>Gunneridae</taxon>
        <taxon>Pentapetalae</taxon>
        <taxon>asterids</taxon>
        <taxon>campanulids</taxon>
        <taxon>Asterales</taxon>
        <taxon>Asteraceae</taxon>
        <taxon>Asteroideae</taxon>
        <taxon>Heliantheae alliance</taxon>
        <taxon>Tageteae</taxon>
        <taxon>Tagetes</taxon>
    </lineage>
</organism>
<protein>
    <recommendedName>
        <fullName evidence="5">Short-chain dehydrogenase/reductase</fullName>
        <ecNumber evidence="5">1.1.1.-</ecNumber>
    </recommendedName>
</protein>
<dbReference type="GO" id="GO:0016020">
    <property type="term" value="C:membrane"/>
    <property type="evidence" value="ECO:0007669"/>
    <property type="project" value="TreeGrafter"/>
</dbReference>
<dbReference type="EMBL" id="JAUHHV010000006">
    <property type="protein sequence ID" value="KAK1420335.1"/>
    <property type="molecule type" value="Genomic_DNA"/>
</dbReference>
<sequence>MPLTSCPDKVQIKGICSILVLHISILTSCLPMEEKRYAVVTGGNRGIGFEICRQLASAGVEVILTSRDQSRGEEAIEKLKASGLSNVVFHQLDIEDPSSIARLARFIHTHYGKLDILINNAAVPGLIIHDKEFRAGGGFLQVTDEKAHLLSNIIEEPYEVAENCLKINYHATKAITESLIPLLQLSKSPRIVNLSSLFGDLYWFQNEKLKEELQDIDNLTEERINEIIQWFLSDFKNGELQKNGWPLTISSYKLSKALLNAYTRLTAKKYTNILVNCVHPGYVITDMTSHTGFDTVEEGAKGPVMAALLPENGPSGVYFYKTRKAPFSSPVMPLE</sequence>
<comment type="caution">
    <text evidence="6">The sequence shown here is derived from an EMBL/GenBank/DDBJ whole genome shotgun (WGS) entry which is preliminary data.</text>
</comment>
<dbReference type="InterPro" id="IPR002347">
    <property type="entry name" value="SDR_fam"/>
</dbReference>
<dbReference type="PANTHER" id="PTHR43490">
    <property type="entry name" value="(+)-NEOMENTHOL DEHYDROGENASE"/>
    <property type="match status" value="1"/>
</dbReference>
<dbReference type="AlphaFoldDB" id="A0AAD8KCE3"/>
<name>A0AAD8KCE3_TARER</name>
<dbReference type="Proteomes" id="UP001229421">
    <property type="component" value="Unassembled WGS sequence"/>
</dbReference>
<dbReference type="InterPro" id="IPR036291">
    <property type="entry name" value="NAD(P)-bd_dom_sf"/>
</dbReference>
<keyword evidence="3 5" id="KW-0560">Oxidoreductase</keyword>
<proteinExistence type="inferred from homology"/>
<comment type="similarity">
    <text evidence="1 4">Belongs to the short-chain dehydrogenases/reductases (SDR) family.</text>
</comment>
<reference evidence="6" key="1">
    <citation type="journal article" date="2023" name="bioRxiv">
        <title>Improved chromosome-level genome assembly for marigold (Tagetes erecta).</title>
        <authorList>
            <person name="Jiang F."/>
            <person name="Yuan L."/>
            <person name="Wang S."/>
            <person name="Wang H."/>
            <person name="Xu D."/>
            <person name="Wang A."/>
            <person name="Fan W."/>
        </authorList>
    </citation>
    <scope>NUCLEOTIDE SEQUENCE</scope>
    <source>
        <strain evidence="6">WSJ</strain>
        <tissue evidence="6">Leaf</tissue>
    </source>
</reference>
<evidence type="ECO:0000256" key="5">
    <source>
        <dbReference type="RuleBase" id="RU369024"/>
    </source>
</evidence>
<dbReference type="InterPro" id="IPR045313">
    <property type="entry name" value="CBR1-like"/>
</dbReference>
<evidence type="ECO:0000256" key="4">
    <source>
        <dbReference type="RuleBase" id="RU000363"/>
    </source>
</evidence>
<evidence type="ECO:0000313" key="7">
    <source>
        <dbReference type="Proteomes" id="UP001229421"/>
    </source>
</evidence>
<dbReference type="Gene3D" id="3.40.50.720">
    <property type="entry name" value="NAD(P)-binding Rossmann-like Domain"/>
    <property type="match status" value="1"/>
</dbReference>
<dbReference type="PRINTS" id="PR00081">
    <property type="entry name" value="GDHRDH"/>
</dbReference>
<accession>A0AAD8KCE3</accession>
<dbReference type="Pfam" id="PF00106">
    <property type="entry name" value="adh_short"/>
    <property type="match status" value="1"/>
</dbReference>
<evidence type="ECO:0000256" key="1">
    <source>
        <dbReference type="ARBA" id="ARBA00006484"/>
    </source>
</evidence>
<evidence type="ECO:0000313" key="6">
    <source>
        <dbReference type="EMBL" id="KAK1420335.1"/>
    </source>
</evidence>
<evidence type="ECO:0000256" key="3">
    <source>
        <dbReference type="ARBA" id="ARBA00023002"/>
    </source>
</evidence>
<evidence type="ECO:0000256" key="2">
    <source>
        <dbReference type="ARBA" id="ARBA00022857"/>
    </source>
</evidence>
<dbReference type="PRINTS" id="PR00080">
    <property type="entry name" value="SDRFAMILY"/>
</dbReference>
<keyword evidence="7" id="KW-1185">Reference proteome</keyword>
<dbReference type="CDD" id="cd05324">
    <property type="entry name" value="carb_red_PTCR-like_SDR_c"/>
    <property type="match status" value="1"/>
</dbReference>
<keyword evidence="2 5" id="KW-0521">NADP</keyword>
<dbReference type="PANTHER" id="PTHR43490:SF135">
    <property type="entry name" value="OS02G0640800 PROTEIN"/>
    <property type="match status" value="1"/>
</dbReference>
<dbReference type="EC" id="1.1.1.-" evidence="5"/>
<gene>
    <name evidence="6" type="ORF">QVD17_21849</name>
</gene>
<dbReference type="GO" id="GO:0016616">
    <property type="term" value="F:oxidoreductase activity, acting on the CH-OH group of donors, NAD or NADP as acceptor"/>
    <property type="evidence" value="ECO:0007669"/>
    <property type="project" value="InterPro"/>
</dbReference>